<name>A0A3N4HBS3_ASCIM</name>
<dbReference type="PANTHER" id="PTHR33558">
    <property type="entry name" value="GLUTAREDOXIN-LIKE PROTEIN C5ORF63 HOMOLOG"/>
    <property type="match status" value="1"/>
</dbReference>
<dbReference type="SUPFAM" id="SSF52833">
    <property type="entry name" value="Thioredoxin-like"/>
    <property type="match status" value="1"/>
</dbReference>
<dbReference type="PANTHER" id="PTHR33558:SF1">
    <property type="entry name" value="GLUTAREDOXIN-LIKE PROTEIN C5ORF63 HOMOLOG"/>
    <property type="match status" value="1"/>
</dbReference>
<keyword evidence="1" id="KW-0813">Transport</keyword>
<dbReference type="AlphaFoldDB" id="A0A3N4HBS3"/>
<dbReference type="EMBL" id="ML119893">
    <property type="protein sequence ID" value="RPA71882.1"/>
    <property type="molecule type" value="Genomic_DNA"/>
</dbReference>
<gene>
    <name evidence="2" type="ORF">BJ508DRAFT_419730</name>
</gene>
<dbReference type="Pfam" id="PF05768">
    <property type="entry name" value="Glrx-like"/>
    <property type="match status" value="1"/>
</dbReference>
<dbReference type="InterPro" id="IPR036249">
    <property type="entry name" value="Thioredoxin-like_sf"/>
</dbReference>
<reference evidence="2 3" key="1">
    <citation type="journal article" date="2018" name="Nat. Ecol. Evol.">
        <title>Pezizomycetes genomes reveal the molecular basis of ectomycorrhizal truffle lifestyle.</title>
        <authorList>
            <person name="Murat C."/>
            <person name="Payen T."/>
            <person name="Noel B."/>
            <person name="Kuo A."/>
            <person name="Morin E."/>
            <person name="Chen J."/>
            <person name="Kohler A."/>
            <person name="Krizsan K."/>
            <person name="Balestrini R."/>
            <person name="Da Silva C."/>
            <person name="Montanini B."/>
            <person name="Hainaut M."/>
            <person name="Levati E."/>
            <person name="Barry K.W."/>
            <person name="Belfiori B."/>
            <person name="Cichocki N."/>
            <person name="Clum A."/>
            <person name="Dockter R.B."/>
            <person name="Fauchery L."/>
            <person name="Guy J."/>
            <person name="Iotti M."/>
            <person name="Le Tacon F."/>
            <person name="Lindquist E.A."/>
            <person name="Lipzen A."/>
            <person name="Malagnac F."/>
            <person name="Mello A."/>
            <person name="Molinier V."/>
            <person name="Miyauchi S."/>
            <person name="Poulain J."/>
            <person name="Riccioni C."/>
            <person name="Rubini A."/>
            <person name="Sitrit Y."/>
            <person name="Splivallo R."/>
            <person name="Traeger S."/>
            <person name="Wang M."/>
            <person name="Zifcakova L."/>
            <person name="Wipf D."/>
            <person name="Zambonelli A."/>
            <person name="Paolocci F."/>
            <person name="Nowrousian M."/>
            <person name="Ottonello S."/>
            <person name="Baldrian P."/>
            <person name="Spatafora J.W."/>
            <person name="Henrissat B."/>
            <person name="Nagy L.G."/>
            <person name="Aury J.M."/>
            <person name="Wincker P."/>
            <person name="Grigoriev I.V."/>
            <person name="Bonfante P."/>
            <person name="Martin F.M."/>
        </authorList>
    </citation>
    <scope>NUCLEOTIDE SEQUENCE [LARGE SCALE GENOMIC DNA]</scope>
    <source>
        <strain evidence="2 3">RN42</strain>
    </source>
</reference>
<evidence type="ECO:0000313" key="2">
    <source>
        <dbReference type="EMBL" id="RPA71882.1"/>
    </source>
</evidence>
<organism evidence="2 3">
    <name type="scientific">Ascobolus immersus RN42</name>
    <dbReference type="NCBI Taxonomy" id="1160509"/>
    <lineage>
        <taxon>Eukaryota</taxon>
        <taxon>Fungi</taxon>
        <taxon>Dikarya</taxon>
        <taxon>Ascomycota</taxon>
        <taxon>Pezizomycotina</taxon>
        <taxon>Pezizomycetes</taxon>
        <taxon>Pezizales</taxon>
        <taxon>Ascobolaceae</taxon>
        <taxon>Ascobolus</taxon>
    </lineage>
</organism>
<comment type="similarity">
    <text evidence="1">Belongs to the glutaredoxin family.</text>
</comment>
<dbReference type="Proteomes" id="UP000275078">
    <property type="component" value="Unassembled WGS sequence"/>
</dbReference>
<keyword evidence="1" id="KW-0249">Electron transport</keyword>
<protein>
    <recommendedName>
        <fullName evidence="1">Glutaredoxin-like protein</fullName>
    </recommendedName>
</protein>
<dbReference type="OrthoDB" id="429967at2759"/>
<dbReference type="InterPro" id="IPR008554">
    <property type="entry name" value="Glutaredoxin-like"/>
</dbReference>
<keyword evidence="3" id="KW-1185">Reference proteome</keyword>
<dbReference type="STRING" id="1160509.A0A3N4HBS3"/>
<dbReference type="PROSITE" id="PS51354">
    <property type="entry name" value="GLUTAREDOXIN_2"/>
    <property type="match status" value="1"/>
</dbReference>
<evidence type="ECO:0000256" key="1">
    <source>
        <dbReference type="RuleBase" id="RU363082"/>
    </source>
</evidence>
<accession>A0A3N4HBS3</accession>
<evidence type="ECO:0000313" key="3">
    <source>
        <dbReference type="Proteomes" id="UP000275078"/>
    </source>
</evidence>
<dbReference type="Gene3D" id="3.40.30.10">
    <property type="entry name" value="Glutaredoxin"/>
    <property type="match status" value="1"/>
</dbReference>
<sequence length="113" mass="12794">MSKPLPPPLLTLFTHPSCSLCHSAKAALAIAWEKRPFQYEEIDVYSKEAEKDGWDAYRLDVPVLHIQWKKGQGKRRVIMHKVEESEILKMIREVEAEAKAEESDGSSDGSISV</sequence>
<proteinExistence type="inferred from homology"/>
<dbReference type="InterPro" id="IPR052565">
    <property type="entry name" value="Glutaredoxin-like_YDR286C"/>
</dbReference>